<reference evidence="9 10" key="1">
    <citation type="journal article" date="2011" name="J. Bacteriol.">
        <title>Draft genome sequence of Sporolactobacillus inulinus strain CASD, an efficient D-lactic acid-producing bacterium with high-concentration lactate tolerance capability.</title>
        <authorList>
            <person name="Yu B."/>
            <person name="Su F."/>
            <person name="Wang L."/>
            <person name="Xu K."/>
            <person name="Zhao B."/>
            <person name="Xu P."/>
        </authorList>
    </citation>
    <scope>NUCLEOTIDE SEQUENCE [LARGE SCALE GENOMIC DNA]</scope>
    <source>
        <strain evidence="9 10">CASD</strain>
    </source>
</reference>
<feature type="transmembrane region" description="Helical" evidence="8">
    <location>
        <begin position="40"/>
        <end position="61"/>
    </location>
</feature>
<accession>A0A0U1QS51</accession>
<dbReference type="PANTHER" id="PTHR43829:SF9">
    <property type="entry name" value="AQUAPORIN-9"/>
    <property type="match status" value="1"/>
</dbReference>
<sequence>MIHQLLAEFLGTALMIVFGVGVHCCEVLNTSKYQHSGHIFAITTWGFGITVSLFIFGAVNINPAMTLAQAILGNIPWANVISISLAEVLGGVFGSIVVFIAYYDQFKASESIDRVAIRNIFSTNPNVRNLPRNFFVEFIDTFIFITAILAIAGATTKAPALLPIGVGLLVWAIGMGMGGPTGFAMNLARDMGPRIAHAMLPIPGGKADNDWQYGILVPGIAPFLGAACAALFARGFLGL</sequence>
<evidence type="ECO:0000256" key="3">
    <source>
        <dbReference type="ARBA" id="ARBA00022448"/>
    </source>
</evidence>
<feature type="transmembrane region" description="Helical" evidence="8">
    <location>
        <begin position="160"/>
        <end position="184"/>
    </location>
</feature>
<organism evidence="9 10">
    <name type="scientific">Sporolactobacillus inulinus CASD</name>
    <dbReference type="NCBI Taxonomy" id="1069536"/>
    <lineage>
        <taxon>Bacteria</taxon>
        <taxon>Bacillati</taxon>
        <taxon>Bacillota</taxon>
        <taxon>Bacilli</taxon>
        <taxon>Bacillales</taxon>
        <taxon>Sporolactobacillaceae</taxon>
        <taxon>Sporolactobacillus</taxon>
    </lineage>
</organism>
<dbReference type="InterPro" id="IPR053481">
    <property type="entry name" value="MIP/AQP_LacticAcid_Trans"/>
</dbReference>
<comment type="similarity">
    <text evidence="2 7">Belongs to the MIP/aquaporin (TC 1.A.8) family.</text>
</comment>
<dbReference type="GO" id="GO:0005886">
    <property type="term" value="C:plasma membrane"/>
    <property type="evidence" value="ECO:0007669"/>
    <property type="project" value="TreeGrafter"/>
</dbReference>
<dbReference type="PRINTS" id="PR00783">
    <property type="entry name" value="MINTRINSICP"/>
</dbReference>
<name>A0A0U1QS51_9BACL</name>
<keyword evidence="4 7" id="KW-0812">Transmembrane</keyword>
<dbReference type="AlphaFoldDB" id="A0A0U1QS51"/>
<protein>
    <submittedName>
        <fullName evidence="9">Glycerol transporter</fullName>
    </submittedName>
</protein>
<evidence type="ECO:0000256" key="8">
    <source>
        <dbReference type="SAM" id="Phobius"/>
    </source>
</evidence>
<evidence type="ECO:0000256" key="6">
    <source>
        <dbReference type="ARBA" id="ARBA00023136"/>
    </source>
</evidence>
<feature type="transmembrane region" description="Helical" evidence="8">
    <location>
        <begin position="134"/>
        <end position="154"/>
    </location>
</feature>
<evidence type="ECO:0000256" key="1">
    <source>
        <dbReference type="ARBA" id="ARBA00004141"/>
    </source>
</evidence>
<evidence type="ECO:0000256" key="5">
    <source>
        <dbReference type="ARBA" id="ARBA00022989"/>
    </source>
</evidence>
<keyword evidence="3 7" id="KW-0813">Transport</keyword>
<dbReference type="SUPFAM" id="SSF81338">
    <property type="entry name" value="Aquaporin-like"/>
    <property type="match status" value="1"/>
</dbReference>
<keyword evidence="5 8" id="KW-1133">Transmembrane helix</keyword>
<dbReference type="GO" id="GO:0015254">
    <property type="term" value="F:glycerol channel activity"/>
    <property type="evidence" value="ECO:0007669"/>
    <property type="project" value="TreeGrafter"/>
</dbReference>
<dbReference type="Proteomes" id="UP000035553">
    <property type="component" value="Unassembled WGS sequence"/>
</dbReference>
<comment type="subcellular location">
    <subcellularLocation>
        <location evidence="1">Membrane</location>
        <topology evidence="1">Multi-pass membrane protein</topology>
    </subcellularLocation>
</comment>
<dbReference type="Pfam" id="PF00230">
    <property type="entry name" value="MIP"/>
    <property type="match status" value="1"/>
</dbReference>
<comment type="caution">
    <text evidence="9">The sequence shown here is derived from an EMBL/GenBank/DDBJ whole genome shotgun (WGS) entry which is preliminary data.</text>
</comment>
<evidence type="ECO:0000313" key="10">
    <source>
        <dbReference type="Proteomes" id="UP000035553"/>
    </source>
</evidence>
<evidence type="ECO:0000256" key="4">
    <source>
        <dbReference type="ARBA" id="ARBA00022692"/>
    </source>
</evidence>
<dbReference type="PROSITE" id="PS00221">
    <property type="entry name" value="MIP"/>
    <property type="match status" value="1"/>
</dbReference>
<dbReference type="InterPro" id="IPR022357">
    <property type="entry name" value="MIP_CS"/>
</dbReference>
<dbReference type="PANTHER" id="PTHR43829">
    <property type="entry name" value="AQUAPORIN OR AQUAGLYCEROPORIN RELATED"/>
    <property type="match status" value="1"/>
</dbReference>
<dbReference type="STRING" id="1069536.SINU_02510"/>
<dbReference type="InterPro" id="IPR023271">
    <property type="entry name" value="Aquaporin-like"/>
</dbReference>
<feature type="transmembrane region" description="Helical" evidence="8">
    <location>
        <begin position="6"/>
        <end position="28"/>
    </location>
</feature>
<dbReference type="InterPro" id="IPR000425">
    <property type="entry name" value="MIP"/>
</dbReference>
<proteinExistence type="inferred from homology"/>
<evidence type="ECO:0000313" key="9">
    <source>
        <dbReference type="EMBL" id="KLI03516.1"/>
    </source>
</evidence>
<evidence type="ECO:0000256" key="2">
    <source>
        <dbReference type="ARBA" id="ARBA00006175"/>
    </source>
</evidence>
<dbReference type="NCBIfam" id="NF043012">
    <property type="entry name" value="LacAcidTportLarD"/>
    <property type="match status" value="1"/>
</dbReference>
<keyword evidence="6 8" id="KW-0472">Membrane</keyword>
<dbReference type="RefSeq" id="WP_047034802.1">
    <property type="nucleotide sequence ID" value="NZ_AFVQ02000031.1"/>
</dbReference>
<gene>
    <name evidence="9" type="ORF">SINU_02510</name>
</gene>
<feature type="transmembrane region" description="Helical" evidence="8">
    <location>
        <begin position="215"/>
        <end position="237"/>
    </location>
</feature>
<feature type="transmembrane region" description="Helical" evidence="8">
    <location>
        <begin position="81"/>
        <end position="103"/>
    </location>
</feature>
<dbReference type="Gene3D" id="1.20.1080.10">
    <property type="entry name" value="Glycerol uptake facilitator protein"/>
    <property type="match status" value="1"/>
</dbReference>
<evidence type="ECO:0000256" key="7">
    <source>
        <dbReference type="RuleBase" id="RU000477"/>
    </source>
</evidence>
<dbReference type="EMBL" id="AFVQ02000031">
    <property type="protein sequence ID" value="KLI03516.1"/>
    <property type="molecule type" value="Genomic_DNA"/>
</dbReference>
<dbReference type="InterPro" id="IPR050363">
    <property type="entry name" value="MIP/Aquaporin"/>
</dbReference>
<keyword evidence="10" id="KW-1185">Reference proteome</keyword>